<name>A0ABV8INZ1_9ACTN</name>
<organism evidence="2 3">
    <name type="scientific">Actinoplanes subglobosus</name>
    <dbReference type="NCBI Taxonomy" id="1547892"/>
    <lineage>
        <taxon>Bacteria</taxon>
        <taxon>Bacillati</taxon>
        <taxon>Actinomycetota</taxon>
        <taxon>Actinomycetes</taxon>
        <taxon>Micromonosporales</taxon>
        <taxon>Micromonosporaceae</taxon>
        <taxon>Actinoplanes</taxon>
    </lineage>
</organism>
<protein>
    <submittedName>
        <fullName evidence="2">Uncharacterized protein</fullName>
    </submittedName>
</protein>
<comment type="caution">
    <text evidence="2">The sequence shown here is derived from an EMBL/GenBank/DDBJ whole genome shotgun (WGS) entry which is preliminary data.</text>
</comment>
<dbReference type="EMBL" id="JBHSBL010000006">
    <property type="protein sequence ID" value="MFC4064673.1"/>
    <property type="molecule type" value="Genomic_DNA"/>
</dbReference>
<evidence type="ECO:0000313" key="2">
    <source>
        <dbReference type="EMBL" id="MFC4064673.1"/>
    </source>
</evidence>
<gene>
    <name evidence="2" type="ORF">ACFO0C_07010</name>
</gene>
<evidence type="ECO:0000313" key="3">
    <source>
        <dbReference type="Proteomes" id="UP001595867"/>
    </source>
</evidence>
<evidence type="ECO:0000256" key="1">
    <source>
        <dbReference type="SAM" id="MobiDB-lite"/>
    </source>
</evidence>
<proteinExistence type="predicted"/>
<sequence>MTRLTIERVHRLSSRPWLFVTGHLEGDALRIGDELTVLDGGAPSGRAVVRSIELHVAPFKTTVAVDVDVGGSVREGAVLARTHGHDGPEPDTNQRSGR</sequence>
<feature type="region of interest" description="Disordered" evidence="1">
    <location>
        <begin position="76"/>
        <end position="98"/>
    </location>
</feature>
<dbReference type="RefSeq" id="WP_378065716.1">
    <property type="nucleotide sequence ID" value="NZ_JBHSBL010000006.1"/>
</dbReference>
<accession>A0ABV8INZ1</accession>
<dbReference type="Gene3D" id="2.40.30.10">
    <property type="entry name" value="Translation factors"/>
    <property type="match status" value="1"/>
</dbReference>
<dbReference type="Proteomes" id="UP001595867">
    <property type="component" value="Unassembled WGS sequence"/>
</dbReference>
<reference evidence="3" key="1">
    <citation type="journal article" date="2019" name="Int. J. Syst. Evol. Microbiol.">
        <title>The Global Catalogue of Microorganisms (GCM) 10K type strain sequencing project: providing services to taxonomists for standard genome sequencing and annotation.</title>
        <authorList>
            <consortium name="The Broad Institute Genomics Platform"/>
            <consortium name="The Broad Institute Genome Sequencing Center for Infectious Disease"/>
            <person name="Wu L."/>
            <person name="Ma J."/>
        </authorList>
    </citation>
    <scope>NUCLEOTIDE SEQUENCE [LARGE SCALE GENOMIC DNA]</scope>
    <source>
        <strain evidence="3">TBRC 5832</strain>
    </source>
</reference>
<keyword evidence="3" id="KW-1185">Reference proteome</keyword>